<feature type="disulfide bond" description="Redox-active" evidence="4">
    <location>
        <begin position="96"/>
        <end position="100"/>
    </location>
</feature>
<dbReference type="Proteomes" id="UP000295536">
    <property type="component" value="Unassembled WGS sequence"/>
</dbReference>
<evidence type="ECO:0000313" key="6">
    <source>
        <dbReference type="EMBL" id="TCS97123.1"/>
    </source>
</evidence>
<keyword evidence="9" id="KW-1185">Reference proteome</keyword>
<dbReference type="PANTHER" id="PTHR12151:SF25">
    <property type="entry name" value="LINALOOL DEHYDRATASE_ISOMERASE DOMAIN-CONTAINING PROTEIN"/>
    <property type="match status" value="1"/>
</dbReference>
<dbReference type="FunFam" id="3.40.30.10:FF:000013">
    <property type="entry name" value="Blast:Protein SCO1 homolog, mitochondrial"/>
    <property type="match status" value="1"/>
</dbReference>
<evidence type="ECO:0000256" key="2">
    <source>
        <dbReference type="ARBA" id="ARBA00023008"/>
    </source>
</evidence>
<evidence type="ECO:0000256" key="3">
    <source>
        <dbReference type="PIRSR" id="PIRSR603782-1"/>
    </source>
</evidence>
<dbReference type="RefSeq" id="WP_132963012.1">
    <property type="nucleotide sequence ID" value="NZ_SMAH01000011.1"/>
</dbReference>
<dbReference type="EMBL" id="VJNC01000006">
    <property type="protein sequence ID" value="TSE22357.1"/>
    <property type="molecule type" value="Genomic_DNA"/>
</dbReference>
<evidence type="ECO:0000256" key="1">
    <source>
        <dbReference type="ARBA" id="ARBA00010996"/>
    </source>
</evidence>
<dbReference type="Pfam" id="PF02630">
    <property type="entry name" value="SCO1-SenC"/>
    <property type="match status" value="1"/>
</dbReference>
<evidence type="ECO:0000259" key="5">
    <source>
        <dbReference type="PROSITE" id="PS51352"/>
    </source>
</evidence>
<sequence>MKARAPVPRPWDAESCAEEGAGRRRWLGRLLGSAALALGGAWLAGCGEAKPAFNGIDLTGADYAQGFELPDQFGQRRTLADFRGKVVVVFFGYTQCPDVCPTSLAELAEAKRLLGADGELLQGIFISVDPERDTPDIMRAYMASFDPTFLALRATPEELPALAKAFKVYYKKVEGSTPTSYTMDHSAGSYVYDTQGRLRLYHRYGSGAQALASDVKRLLDEAG</sequence>
<evidence type="ECO:0000313" key="8">
    <source>
        <dbReference type="Proteomes" id="UP000295536"/>
    </source>
</evidence>
<dbReference type="InterPro" id="IPR013766">
    <property type="entry name" value="Thioredoxin_domain"/>
</dbReference>
<comment type="similarity">
    <text evidence="1">Belongs to the SCO1/2 family.</text>
</comment>
<dbReference type="Gene3D" id="3.40.30.10">
    <property type="entry name" value="Glutaredoxin"/>
    <property type="match status" value="1"/>
</dbReference>
<dbReference type="CDD" id="cd02968">
    <property type="entry name" value="SCO"/>
    <property type="match status" value="1"/>
</dbReference>
<dbReference type="OrthoDB" id="9790194at2"/>
<dbReference type="GO" id="GO:0046872">
    <property type="term" value="F:metal ion binding"/>
    <property type="evidence" value="ECO:0007669"/>
    <property type="project" value="UniProtKB-KW"/>
</dbReference>
<dbReference type="PROSITE" id="PS51352">
    <property type="entry name" value="THIOREDOXIN_2"/>
    <property type="match status" value="1"/>
</dbReference>
<accession>A0A4R3LB77</accession>
<reference evidence="6 8" key="1">
    <citation type="submission" date="2019-03" db="EMBL/GenBank/DDBJ databases">
        <title>Genomic Encyclopedia of Type Strains, Phase IV (KMG-IV): sequencing the most valuable type-strain genomes for metagenomic binning, comparative biology and taxonomic classification.</title>
        <authorList>
            <person name="Goeker M."/>
        </authorList>
    </citation>
    <scope>NUCLEOTIDE SEQUENCE [LARGE SCALE GENOMIC DNA]</scope>
    <source>
        <strain evidence="6 8">DSM 12034</strain>
    </source>
</reference>
<evidence type="ECO:0000313" key="7">
    <source>
        <dbReference type="EMBL" id="TSE22357.1"/>
    </source>
</evidence>
<organism evidence="6 8">
    <name type="scientific">Tepidimonas ignava</name>
    <dbReference type="NCBI Taxonomy" id="114249"/>
    <lineage>
        <taxon>Bacteria</taxon>
        <taxon>Pseudomonadati</taxon>
        <taxon>Pseudomonadota</taxon>
        <taxon>Betaproteobacteria</taxon>
        <taxon>Burkholderiales</taxon>
        <taxon>Tepidimonas</taxon>
    </lineage>
</organism>
<gene>
    <name evidence="7" type="primary">ypmQ</name>
    <name evidence="6" type="ORF">EDC36_11186</name>
    <name evidence="7" type="ORF">Tigna_01188</name>
</gene>
<evidence type="ECO:0000313" key="9">
    <source>
        <dbReference type="Proteomes" id="UP000315577"/>
    </source>
</evidence>
<keyword evidence="4" id="KW-1015">Disulfide bond</keyword>
<dbReference type="AlphaFoldDB" id="A0A4R3LB77"/>
<proteinExistence type="inferred from homology"/>
<dbReference type="InterPro" id="IPR036249">
    <property type="entry name" value="Thioredoxin-like_sf"/>
</dbReference>
<feature type="domain" description="Thioredoxin" evidence="5">
    <location>
        <begin position="58"/>
        <end position="223"/>
    </location>
</feature>
<comment type="caution">
    <text evidence="6">The sequence shown here is derived from an EMBL/GenBank/DDBJ whole genome shotgun (WGS) entry which is preliminary data.</text>
</comment>
<feature type="binding site" evidence="3">
    <location>
        <position position="185"/>
    </location>
    <ligand>
        <name>Cu cation</name>
        <dbReference type="ChEBI" id="CHEBI:23378"/>
    </ligand>
</feature>
<dbReference type="SUPFAM" id="SSF52833">
    <property type="entry name" value="Thioredoxin-like"/>
    <property type="match status" value="1"/>
</dbReference>
<protein>
    <submittedName>
        <fullName evidence="6">Protein SCO1/2</fullName>
    </submittedName>
    <submittedName>
        <fullName evidence="7">SCO1 protein</fullName>
    </submittedName>
</protein>
<dbReference type="EMBL" id="SMAH01000011">
    <property type="protein sequence ID" value="TCS97123.1"/>
    <property type="molecule type" value="Genomic_DNA"/>
</dbReference>
<keyword evidence="2 3" id="KW-0186">Copper</keyword>
<dbReference type="InterPro" id="IPR003782">
    <property type="entry name" value="SCO1/SenC"/>
</dbReference>
<name>A0A4R3LB77_9BURK</name>
<feature type="binding site" evidence="3">
    <location>
        <position position="96"/>
    </location>
    <ligand>
        <name>Cu cation</name>
        <dbReference type="ChEBI" id="CHEBI:23378"/>
    </ligand>
</feature>
<evidence type="ECO:0000256" key="4">
    <source>
        <dbReference type="PIRSR" id="PIRSR603782-2"/>
    </source>
</evidence>
<reference evidence="7 9" key="2">
    <citation type="submission" date="2019-07" db="EMBL/GenBank/DDBJ databases">
        <title>Tepidimonas ignava SPS-1037 draft genome.</title>
        <authorList>
            <person name="Da Costa M.S."/>
            <person name="Froufe H.J.C."/>
            <person name="Egas C."/>
            <person name="Albuquerque L."/>
        </authorList>
    </citation>
    <scope>NUCLEOTIDE SEQUENCE [LARGE SCALE GENOMIC DNA]</scope>
    <source>
        <strain evidence="7 9">SPS-1037</strain>
    </source>
</reference>
<dbReference type="PANTHER" id="PTHR12151">
    <property type="entry name" value="ELECTRON TRANSPORT PROTIN SCO1/SENC FAMILY MEMBER"/>
    <property type="match status" value="1"/>
</dbReference>
<dbReference type="Proteomes" id="UP000315577">
    <property type="component" value="Unassembled WGS sequence"/>
</dbReference>
<feature type="binding site" evidence="3">
    <location>
        <position position="100"/>
    </location>
    <ligand>
        <name>Cu cation</name>
        <dbReference type="ChEBI" id="CHEBI:23378"/>
    </ligand>
</feature>
<keyword evidence="3" id="KW-0479">Metal-binding</keyword>